<reference evidence="1 2" key="1">
    <citation type="submission" date="2024-04" db="EMBL/GenBank/DDBJ databases">
        <title>Phyllosticta paracitricarpa is synonymous to the EU quarantine fungus P. citricarpa based on phylogenomic analyses.</title>
        <authorList>
            <consortium name="Lawrence Berkeley National Laboratory"/>
            <person name="Van Ingen-Buijs V.A."/>
            <person name="Van Westerhoven A.C."/>
            <person name="Haridas S."/>
            <person name="Skiadas P."/>
            <person name="Martin F."/>
            <person name="Groenewald J.Z."/>
            <person name="Crous P.W."/>
            <person name="Seidl M.F."/>
        </authorList>
    </citation>
    <scope>NUCLEOTIDE SEQUENCE [LARGE SCALE GENOMIC DNA]</scope>
    <source>
        <strain evidence="1 2">CBS 123374</strain>
    </source>
</reference>
<accession>A0ABR1YUW7</accession>
<comment type="caution">
    <text evidence="1">The sequence shown here is derived from an EMBL/GenBank/DDBJ whole genome shotgun (WGS) entry which is preliminary data.</text>
</comment>
<dbReference type="Proteomes" id="UP001492380">
    <property type="component" value="Unassembled WGS sequence"/>
</dbReference>
<sequence>MSSSFFGDKSGVAGALPNKFDIATAYASIDAHLALASDNKRNIKIRRGMLRWTAVELEHVGRVSPRRDFTPELIQELVDRSNDPSAPKDWKRRAALVLELYCAMGIEGMNLEHNHAAPLQDPPGTELATE</sequence>
<proteinExistence type="predicted"/>
<protein>
    <submittedName>
        <fullName evidence="1">Uncharacterized protein</fullName>
    </submittedName>
</protein>
<evidence type="ECO:0000313" key="1">
    <source>
        <dbReference type="EMBL" id="KAK8239974.1"/>
    </source>
</evidence>
<organism evidence="1 2">
    <name type="scientific">Phyllosticta capitalensis</name>
    <dbReference type="NCBI Taxonomy" id="121624"/>
    <lineage>
        <taxon>Eukaryota</taxon>
        <taxon>Fungi</taxon>
        <taxon>Dikarya</taxon>
        <taxon>Ascomycota</taxon>
        <taxon>Pezizomycotina</taxon>
        <taxon>Dothideomycetes</taxon>
        <taxon>Dothideomycetes incertae sedis</taxon>
        <taxon>Botryosphaeriales</taxon>
        <taxon>Phyllostictaceae</taxon>
        <taxon>Phyllosticta</taxon>
    </lineage>
</organism>
<name>A0ABR1YUW7_9PEZI</name>
<evidence type="ECO:0000313" key="2">
    <source>
        <dbReference type="Proteomes" id="UP001492380"/>
    </source>
</evidence>
<gene>
    <name evidence="1" type="ORF">HDK90DRAFT_523136</name>
</gene>
<dbReference type="EMBL" id="JBBWRZ010000003">
    <property type="protein sequence ID" value="KAK8239974.1"/>
    <property type="molecule type" value="Genomic_DNA"/>
</dbReference>
<keyword evidence="2" id="KW-1185">Reference proteome</keyword>